<dbReference type="GO" id="GO:0016604">
    <property type="term" value="C:nuclear body"/>
    <property type="evidence" value="ECO:0007669"/>
    <property type="project" value="TreeGrafter"/>
</dbReference>
<dbReference type="InterPro" id="IPR044822">
    <property type="entry name" value="Myb_DNA-bind_4"/>
</dbReference>
<evidence type="ECO:0000256" key="2">
    <source>
        <dbReference type="SAM" id="Coils"/>
    </source>
</evidence>
<dbReference type="Pfam" id="PF13837">
    <property type="entry name" value="Myb_DNA-bind_4"/>
    <property type="match status" value="1"/>
</dbReference>
<feature type="coiled-coil region" evidence="2">
    <location>
        <begin position="195"/>
        <end position="222"/>
    </location>
</feature>
<dbReference type="GeneID" id="111842635"/>
<evidence type="ECO:0000256" key="3">
    <source>
        <dbReference type="SAM" id="MobiDB-lite"/>
    </source>
</evidence>
<dbReference type="Gene3D" id="1.10.10.60">
    <property type="entry name" value="Homeodomain-like"/>
    <property type="match status" value="1"/>
</dbReference>
<keyword evidence="2" id="KW-0175">Coiled coil</keyword>
<dbReference type="CTD" id="345222"/>
<dbReference type="STRING" id="1676925.ENSPKIP00000019196"/>
<name>A0A3B3RN90_9TELE</name>
<dbReference type="KEGG" id="pki:111842635"/>
<evidence type="ECO:0000313" key="5">
    <source>
        <dbReference type="Ensembl" id="ENSPKIP00000019196.1"/>
    </source>
</evidence>
<dbReference type="PANTHER" id="PTHR22666:SF3">
    <property type="entry name" value="MYB_SANT-LIKE DNA-BINDING DOMAIN-CONTAINING PROTEIN 1"/>
    <property type="match status" value="1"/>
</dbReference>
<sequence length="277" mass="31965">MAAEDNLGFMQSGQSEKHRRARNWTDAEMKGLVYVWEEFITELRKAKRNAKIYEKMAKRFFELTGEHRHREEIKMKITNMTFQYRKMKCMTNGSTPSPEWPYFRAIDRILSQALDSNGLPSCDRQPTPPLSTARPESKSVPTEPSPPGFIPEYTGSSEEQEPPEEGGHSESSASLQSQESRSPQVPIRRKKIQRLSLKRRKLRVLEAMLQEQRKAGRNLEEVCREVRRVMHQQNFLQVQSLQLQERMMNLLEKMISPPTQLPAWVSAGAREPGPGQA</sequence>
<keyword evidence="6" id="KW-1185">Reference proteome</keyword>
<feature type="compositionally biased region" description="Low complexity" evidence="3">
    <location>
        <begin position="169"/>
        <end position="182"/>
    </location>
</feature>
<accession>A0A3B3RN90</accession>
<dbReference type="InterPro" id="IPR026095">
    <property type="entry name" value="Myb/SANT-like_DNA-bd_dom_prot"/>
</dbReference>
<dbReference type="GO" id="GO:0045893">
    <property type="term" value="P:positive regulation of DNA-templated transcription"/>
    <property type="evidence" value="ECO:0007669"/>
    <property type="project" value="TreeGrafter"/>
</dbReference>
<dbReference type="OrthoDB" id="6081971at2759"/>
<evidence type="ECO:0000256" key="1">
    <source>
        <dbReference type="ARBA" id="ARBA00070622"/>
    </source>
</evidence>
<reference evidence="5" key="1">
    <citation type="submission" date="2025-08" db="UniProtKB">
        <authorList>
            <consortium name="Ensembl"/>
        </authorList>
    </citation>
    <scope>IDENTIFICATION</scope>
</reference>
<dbReference type="PANTHER" id="PTHR22666">
    <property type="entry name" value="MYB_SANT-LIKE DNA-BINDING DOMAIN-CONTAINING PROTEIN 1"/>
    <property type="match status" value="1"/>
</dbReference>
<feature type="domain" description="Myb/SANT-like DNA-binding" evidence="4">
    <location>
        <begin position="22"/>
        <end position="109"/>
    </location>
</feature>
<reference evidence="5" key="2">
    <citation type="submission" date="2025-09" db="UniProtKB">
        <authorList>
            <consortium name="Ensembl"/>
        </authorList>
    </citation>
    <scope>IDENTIFICATION</scope>
</reference>
<dbReference type="Ensembl" id="ENSPKIT00000036039.1">
    <property type="protein sequence ID" value="ENSPKIP00000019196.1"/>
    <property type="gene ID" value="ENSPKIG00000004462.1"/>
</dbReference>
<dbReference type="GeneTree" id="ENSGT00390000002245"/>
<feature type="region of interest" description="Disordered" evidence="3">
    <location>
        <begin position="115"/>
        <end position="192"/>
    </location>
</feature>
<dbReference type="Proteomes" id="UP000261540">
    <property type="component" value="Unplaced"/>
</dbReference>
<dbReference type="FunFam" id="1.10.10.60:FF:000135">
    <property type="entry name" value="Myb/SANT-like DNA-binding domain containing 1"/>
    <property type="match status" value="1"/>
</dbReference>
<organism evidence="5 6">
    <name type="scientific">Paramormyrops kingsleyae</name>
    <dbReference type="NCBI Taxonomy" id="1676925"/>
    <lineage>
        <taxon>Eukaryota</taxon>
        <taxon>Metazoa</taxon>
        <taxon>Chordata</taxon>
        <taxon>Craniata</taxon>
        <taxon>Vertebrata</taxon>
        <taxon>Euteleostomi</taxon>
        <taxon>Actinopterygii</taxon>
        <taxon>Neopterygii</taxon>
        <taxon>Teleostei</taxon>
        <taxon>Osteoglossocephala</taxon>
        <taxon>Osteoglossomorpha</taxon>
        <taxon>Osteoglossiformes</taxon>
        <taxon>Mormyridae</taxon>
        <taxon>Paramormyrops</taxon>
    </lineage>
</organism>
<protein>
    <recommendedName>
        <fullName evidence="1">Myb/SANT-like DNA-binding domain-containing protein 1</fullName>
    </recommendedName>
</protein>
<proteinExistence type="predicted"/>
<dbReference type="RefSeq" id="XP_072574550.1">
    <property type="nucleotide sequence ID" value="XM_072718449.1"/>
</dbReference>
<evidence type="ECO:0000259" key="4">
    <source>
        <dbReference type="Pfam" id="PF13837"/>
    </source>
</evidence>
<evidence type="ECO:0000313" key="6">
    <source>
        <dbReference type="Proteomes" id="UP000261540"/>
    </source>
</evidence>
<dbReference type="AlphaFoldDB" id="A0A3B3RN90"/>